<feature type="non-terminal residue" evidence="2">
    <location>
        <position position="290"/>
    </location>
</feature>
<evidence type="ECO:0000313" key="3">
    <source>
        <dbReference type="Proteomes" id="UP000198634"/>
    </source>
</evidence>
<evidence type="ECO:0000256" key="1">
    <source>
        <dbReference type="SAM" id="Coils"/>
    </source>
</evidence>
<name>A0A1H9KW85_9RHOB</name>
<dbReference type="EMBL" id="FOEP01000021">
    <property type="protein sequence ID" value="SER03328.1"/>
    <property type="molecule type" value="Genomic_DNA"/>
</dbReference>
<organism evidence="2 3">
    <name type="scientific">Thalassovita taeanensis</name>
    <dbReference type="NCBI Taxonomy" id="657014"/>
    <lineage>
        <taxon>Bacteria</taxon>
        <taxon>Pseudomonadati</taxon>
        <taxon>Pseudomonadota</taxon>
        <taxon>Alphaproteobacteria</taxon>
        <taxon>Rhodobacterales</taxon>
        <taxon>Roseobacteraceae</taxon>
        <taxon>Thalassovita</taxon>
    </lineage>
</organism>
<sequence length="290" mass="32092">MLHLVLPHSDHASRLRLLASSAFPGFGILPHNSLQDALFQNPPELIIIPLETPMEALAQRLAAGQAYDTALQDWMEETATGLSAYRKARRRIQLLARTPFLVGDPESWAALAARQGVTTRPFDADMPPPPKNNGIDALYYLLAGHLLQTHPRAQALAAEVEAMISGPCPSLENSPWLVQTALQDVRAQHAQVDTLLTERDLLHNNLSEILVQLSTTQAEQARLAKTRQELENTLNAQSSMLKTSQKTTTQVRKSIHDINKERDLLRENMSGLLEQLSTAQAKLATLVDTR</sequence>
<dbReference type="Proteomes" id="UP000198634">
    <property type="component" value="Unassembled WGS sequence"/>
</dbReference>
<protein>
    <submittedName>
        <fullName evidence="2">Uncharacterized protein</fullName>
    </submittedName>
</protein>
<feature type="coiled-coil region" evidence="1">
    <location>
        <begin position="213"/>
        <end position="282"/>
    </location>
</feature>
<dbReference type="AlphaFoldDB" id="A0A1H9KW85"/>
<evidence type="ECO:0000313" key="2">
    <source>
        <dbReference type="EMBL" id="SER03328.1"/>
    </source>
</evidence>
<reference evidence="2 3" key="1">
    <citation type="submission" date="2016-10" db="EMBL/GenBank/DDBJ databases">
        <authorList>
            <person name="de Groot N.N."/>
        </authorList>
    </citation>
    <scope>NUCLEOTIDE SEQUENCE [LARGE SCALE GENOMIC DNA]</scope>
    <source>
        <strain evidence="2 3">DSM 22007</strain>
    </source>
</reference>
<keyword evidence="3" id="KW-1185">Reference proteome</keyword>
<gene>
    <name evidence="2" type="ORF">SAMN04488092_1211</name>
</gene>
<keyword evidence="1" id="KW-0175">Coiled coil</keyword>
<accession>A0A1H9KW85</accession>
<proteinExistence type="predicted"/>